<reference evidence="2 3" key="1">
    <citation type="submission" date="2020-08" db="EMBL/GenBank/DDBJ databases">
        <title>Sequencing the genomes of 1000 actinobacteria strains.</title>
        <authorList>
            <person name="Klenk H.-P."/>
        </authorList>
    </citation>
    <scope>NUCLEOTIDE SEQUENCE [LARGE SCALE GENOMIC DNA]</scope>
    <source>
        <strain evidence="2 3">DSM 45809</strain>
    </source>
</reference>
<comment type="caution">
    <text evidence="2">The sequence shown here is derived from an EMBL/GenBank/DDBJ whole genome shotgun (WGS) entry which is preliminary data.</text>
</comment>
<feature type="transmembrane region" description="Helical" evidence="1">
    <location>
        <begin position="37"/>
        <end position="59"/>
    </location>
</feature>
<dbReference type="Proteomes" id="UP000546162">
    <property type="component" value="Unassembled WGS sequence"/>
</dbReference>
<dbReference type="RefSeq" id="WP_185043237.1">
    <property type="nucleotide sequence ID" value="NZ_BAABFG010000005.1"/>
</dbReference>
<keyword evidence="1" id="KW-1133">Transmembrane helix</keyword>
<name>A0A7W7MAC8_9ACTN</name>
<evidence type="ECO:0000256" key="1">
    <source>
        <dbReference type="SAM" id="Phobius"/>
    </source>
</evidence>
<gene>
    <name evidence="2" type="ORF">BJY16_006397</name>
</gene>
<proteinExistence type="predicted"/>
<evidence type="ECO:0000313" key="2">
    <source>
        <dbReference type="EMBL" id="MBB4742938.1"/>
    </source>
</evidence>
<organism evidence="2 3">
    <name type="scientific">Actinoplanes octamycinicus</name>
    <dbReference type="NCBI Taxonomy" id="135948"/>
    <lineage>
        <taxon>Bacteria</taxon>
        <taxon>Bacillati</taxon>
        <taxon>Actinomycetota</taxon>
        <taxon>Actinomycetes</taxon>
        <taxon>Micromonosporales</taxon>
        <taxon>Micromonosporaceae</taxon>
        <taxon>Actinoplanes</taxon>
    </lineage>
</organism>
<accession>A0A7W7MAC8</accession>
<keyword evidence="1" id="KW-0472">Membrane</keyword>
<keyword evidence="1" id="KW-0812">Transmembrane</keyword>
<evidence type="ECO:0000313" key="3">
    <source>
        <dbReference type="Proteomes" id="UP000546162"/>
    </source>
</evidence>
<sequence length="70" mass="7644">MSAAKEPDRRWAPWWVYVVPIVAANYVKQYFVQDWPVAVNAAITLVLVGGLIVGITAVYRGMGGAAGPRR</sequence>
<keyword evidence="3" id="KW-1185">Reference proteome</keyword>
<feature type="transmembrane region" description="Helical" evidence="1">
    <location>
        <begin position="12"/>
        <end position="31"/>
    </location>
</feature>
<dbReference type="AlphaFoldDB" id="A0A7W7MAC8"/>
<protein>
    <submittedName>
        <fullName evidence="2">Uncharacterized protein</fullName>
    </submittedName>
</protein>
<dbReference type="EMBL" id="JACHNB010000001">
    <property type="protein sequence ID" value="MBB4742938.1"/>
    <property type="molecule type" value="Genomic_DNA"/>
</dbReference>